<dbReference type="InterPro" id="IPR002993">
    <property type="entry name" value="ODC_AZ"/>
</dbReference>
<feature type="compositionally biased region" description="Low complexity" evidence="10">
    <location>
        <begin position="27"/>
        <end position="40"/>
    </location>
</feature>
<comment type="caution">
    <text evidence="11">The sequence shown here is derived from an EMBL/GenBank/DDBJ whole genome shotgun (WGS) entry which is preliminary data.</text>
</comment>
<evidence type="ECO:0000313" key="11">
    <source>
        <dbReference type="EMBL" id="KAG8520377.1"/>
    </source>
</evidence>
<dbReference type="Proteomes" id="UP000700334">
    <property type="component" value="Unassembled WGS sequence"/>
</dbReference>
<evidence type="ECO:0000256" key="7">
    <source>
        <dbReference type="ARBA" id="ARBA00023242"/>
    </source>
</evidence>
<dbReference type="InterPro" id="IPR016181">
    <property type="entry name" value="Acyl_CoA_acyltransferase"/>
</dbReference>
<dbReference type="PANTHER" id="PTHR10279">
    <property type="entry name" value="ORNITHINE DECARBOXYLASE ANTIZYME"/>
    <property type="match status" value="1"/>
</dbReference>
<dbReference type="OrthoDB" id="5959761at2759"/>
<protein>
    <recommendedName>
        <fullName evidence="9">Ornithine decarboxylase antizyme 3</fullName>
    </recommendedName>
</protein>
<evidence type="ECO:0000256" key="4">
    <source>
        <dbReference type="ARBA" id="ARBA00022490"/>
    </source>
</evidence>
<dbReference type="PANTHER" id="PTHR10279:SF9">
    <property type="entry name" value="ORNITHINE DECARBOXYLASE ANTIZYME 3"/>
    <property type="match status" value="1"/>
</dbReference>
<evidence type="ECO:0000256" key="6">
    <source>
        <dbReference type="ARBA" id="ARBA00022758"/>
    </source>
</evidence>
<comment type="similarity">
    <text evidence="3">Belongs to the ODC antizyme family.</text>
</comment>
<keyword evidence="5" id="KW-0597">Phosphoprotein</keyword>
<dbReference type="GO" id="GO:0008073">
    <property type="term" value="F:ornithine decarboxylase inhibitor activity"/>
    <property type="evidence" value="ECO:0007669"/>
    <property type="project" value="InterPro"/>
</dbReference>
<evidence type="ECO:0000256" key="5">
    <source>
        <dbReference type="ARBA" id="ARBA00022553"/>
    </source>
</evidence>
<comment type="function">
    <text evidence="8">Ornithine decarboxylase (ODC) antizyme protein that negatively regulates ODC activity and intracellular polyamine biosynthesis and uptake in response to increased intracellular polyamine levels. Binds to ODC monomers, inhibiting the assembly of the functional ODC homodimers. Does not target the ODC monomers for degradation, which allows a protein synthesis-independent restoration of ODC activity. Stabilizes AZIN2 by interfering with its ubiquitination. Involved in the translocation of AZNI2 from ER-Golgi intermediate compartment (ERGIC) to the cytosol. Probably plays a key role in spermatogenesis by regulating the intracellular concentration of polyamines in haploid germ cells.</text>
</comment>
<dbReference type="FunFam" id="3.40.630.60:FF:000002">
    <property type="entry name" value="Ornithine decarboxylase antizyme 3"/>
    <property type="match status" value="1"/>
</dbReference>
<keyword evidence="7" id="KW-0539">Nucleus</keyword>
<dbReference type="GO" id="GO:0005634">
    <property type="term" value="C:nucleus"/>
    <property type="evidence" value="ECO:0007669"/>
    <property type="project" value="UniProtKB-SubCell"/>
</dbReference>
<dbReference type="SUPFAM" id="SSF55729">
    <property type="entry name" value="Acyl-CoA N-acyltransferases (Nat)"/>
    <property type="match status" value="1"/>
</dbReference>
<accession>A0A8J6AKF5</accession>
<proteinExistence type="inferred from homology"/>
<gene>
    <name evidence="11" type="ORF">J0S82_002935</name>
</gene>
<dbReference type="InterPro" id="IPR038581">
    <property type="entry name" value="ODC_AZ_sf"/>
</dbReference>
<dbReference type="PROSITE" id="PS01337">
    <property type="entry name" value="ODC_AZ"/>
    <property type="match status" value="1"/>
</dbReference>
<feature type="region of interest" description="Disordered" evidence="10">
    <location>
        <begin position="27"/>
        <end position="65"/>
    </location>
</feature>
<dbReference type="Pfam" id="PF02100">
    <property type="entry name" value="ODC_AZ"/>
    <property type="match status" value="1"/>
</dbReference>
<dbReference type="GO" id="GO:0075523">
    <property type="term" value="P:viral translational frameshifting"/>
    <property type="evidence" value="ECO:0007669"/>
    <property type="project" value="UniProtKB-KW"/>
</dbReference>
<evidence type="ECO:0000256" key="10">
    <source>
        <dbReference type="SAM" id="MobiDB-lite"/>
    </source>
</evidence>
<name>A0A8J6AKF5_GALPY</name>
<organism evidence="11 12">
    <name type="scientific">Galemys pyrenaicus</name>
    <name type="common">Iberian desman</name>
    <name type="synonym">Pyrenean desman</name>
    <dbReference type="NCBI Taxonomy" id="202257"/>
    <lineage>
        <taxon>Eukaryota</taxon>
        <taxon>Metazoa</taxon>
        <taxon>Chordata</taxon>
        <taxon>Craniata</taxon>
        <taxon>Vertebrata</taxon>
        <taxon>Euteleostomi</taxon>
        <taxon>Mammalia</taxon>
        <taxon>Eutheria</taxon>
        <taxon>Laurasiatheria</taxon>
        <taxon>Eulipotyphla</taxon>
        <taxon>Talpidae</taxon>
        <taxon>Galemys</taxon>
    </lineage>
</organism>
<dbReference type="AlphaFoldDB" id="A0A8J6AKF5"/>
<keyword evidence="4" id="KW-0963">Cytoplasm</keyword>
<dbReference type="GO" id="GO:0005737">
    <property type="term" value="C:cytoplasm"/>
    <property type="evidence" value="ECO:0007669"/>
    <property type="project" value="UniProtKB-SubCell"/>
</dbReference>
<evidence type="ECO:0000256" key="3">
    <source>
        <dbReference type="ARBA" id="ARBA00008796"/>
    </source>
</evidence>
<keyword evidence="6" id="KW-0688">Ribosomal frameshifting</keyword>
<reference evidence="11" key="1">
    <citation type="journal article" date="2021" name="Evol. Appl.">
        <title>The genome of the Pyrenean desman and the effects of bottlenecks and inbreeding on the genomic landscape of an endangered species.</title>
        <authorList>
            <person name="Escoda L."/>
            <person name="Castresana J."/>
        </authorList>
    </citation>
    <scope>NUCLEOTIDE SEQUENCE</scope>
    <source>
        <strain evidence="11">IBE-C5619</strain>
    </source>
</reference>
<evidence type="ECO:0000256" key="1">
    <source>
        <dbReference type="ARBA" id="ARBA00004123"/>
    </source>
</evidence>
<evidence type="ECO:0000256" key="8">
    <source>
        <dbReference type="ARBA" id="ARBA00053466"/>
    </source>
</evidence>
<comment type="subcellular location">
    <subcellularLocation>
        <location evidence="2">Cytoplasm</location>
    </subcellularLocation>
    <subcellularLocation>
        <location evidence="1">Nucleus</location>
    </subcellularLocation>
</comment>
<dbReference type="GO" id="GO:0045732">
    <property type="term" value="P:positive regulation of protein catabolic process"/>
    <property type="evidence" value="ECO:0007669"/>
    <property type="project" value="TreeGrafter"/>
</dbReference>
<dbReference type="EMBL" id="JAGFMF010011569">
    <property type="protein sequence ID" value="KAG8520377.1"/>
    <property type="molecule type" value="Genomic_DNA"/>
</dbReference>
<evidence type="ECO:0000313" key="12">
    <source>
        <dbReference type="Proteomes" id="UP000700334"/>
    </source>
</evidence>
<evidence type="ECO:0000256" key="2">
    <source>
        <dbReference type="ARBA" id="ARBA00004496"/>
    </source>
</evidence>
<keyword evidence="12" id="KW-1185">Reference proteome</keyword>
<evidence type="ECO:0000256" key="9">
    <source>
        <dbReference type="ARBA" id="ARBA00071308"/>
    </source>
</evidence>
<dbReference type="Gene3D" id="3.40.630.60">
    <property type="match status" value="1"/>
</dbReference>
<sequence length="314" mass="35388">MLARKRARPGAAAILLGSEDQQVAAAAPVAGKAPAAARGAPEPERTGSSPAAPSTRPRVGREALNEKLPCNRSRPSLYSLSYIKRGKTRNYLYPIWSPFAYYLYCYKYRVTLREKMLPWSCCKRYLFSSLLVVICTNCEENELLKWQETMAIGAPESLAGLQVGRSTKQGEHDQLKELYSAGNLTVLATDPLLHQDPVQLDFHFRLTPKTSAHWHGLLSDHRLFLDIPYRALDQGNKESLTATLEYVEEKTNVDSVFVNFQNNRNDRGALLRAFSYMGFEVVRPDHPALPPWDNVIFMVYPLERDLGHLPSEPP</sequence>